<dbReference type="CDD" id="cd10432">
    <property type="entry name" value="BI-1-like_bacterial"/>
    <property type="match status" value="1"/>
</dbReference>
<evidence type="ECO:0000256" key="4">
    <source>
        <dbReference type="ARBA" id="ARBA00023136"/>
    </source>
</evidence>
<evidence type="ECO:0000256" key="1">
    <source>
        <dbReference type="ARBA" id="ARBA00004141"/>
    </source>
</evidence>
<evidence type="ECO:0000256" key="3">
    <source>
        <dbReference type="ARBA" id="ARBA00022989"/>
    </source>
</evidence>
<reference evidence="6" key="1">
    <citation type="submission" date="2018-06" db="EMBL/GenBank/DDBJ databases">
        <authorList>
            <person name="Zhirakovskaya E."/>
        </authorList>
    </citation>
    <scope>NUCLEOTIDE SEQUENCE</scope>
</reference>
<feature type="transmembrane region" description="Helical" evidence="5">
    <location>
        <begin position="105"/>
        <end position="124"/>
    </location>
</feature>
<feature type="transmembrane region" description="Helical" evidence="5">
    <location>
        <begin position="229"/>
        <end position="247"/>
    </location>
</feature>
<evidence type="ECO:0000313" key="6">
    <source>
        <dbReference type="EMBL" id="VAW10949.1"/>
    </source>
</evidence>
<gene>
    <name evidence="6" type="ORF">MNBD_ALPHA09-1011</name>
</gene>
<accession>A0A3B0TFJ3</accession>
<feature type="transmembrane region" description="Helical" evidence="5">
    <location>
        <begin position="32"/>
        <end position="56"/>
    </location>
</feature>
<comment type="subcellular location">
    <subcellularLocation>
        <location evidence="1">Membrane</location>
        <topology evidence="1">Multi-pass membrane protein</topology>
    </subcellularLocation>
</comment>
<dbReference type="PANTHER" id="PTHR23291:SF50">
    <property type="entry name" value="PROTEIN LIFEGUARD 4"/>
    <property type="match status" value="1"/>
</dbReference>
<proteinExistence type="predicted"/>
<sequence length="250" mass="26986">MADFQRQTMGAGVRTGADATIDQGLRAYMLKVYNYMASGIAITGIVAYLAFTMAFVQTPVGLQYTELGATLYGSPLKWVIMLAPLGMVFFLSARIQKMSASGAQVAFWIFAGLMGLSLASIFAVYTGNSIARVFFITAAAFGGLSLYGYTTKKDLSGWGSFLIMGLIGIIIAMIVNIFLASSAMQFAISVIGVLVFAGLTAYDTQSIKEMYYAGDGEATMGRKAIMGALRLYLDFINLFLMLLMLFGNRE</sequence>
<dbReference type="GO" id="GO:0005886">
    <property type="term" value="C:plasma membrane"/>
    <property type="evidence" value="ECO:0007669"/>
    <property type="project" value="TreeGrafter"/>
</dbReference>
<evidence type="ECO:0000256" key="5">
    <source>
        <dbReference type="SAM" id="Phobius"/>
    </source>
</evidence>
<feature type="transmembrane region" description="Helical" evidence="5">
    <location>
        <begin position="130"/>
        <end position="149"/>
    </location>
</feature>
<feature type="transmembrane region" description="Helical" evidence="5">
    <location>
        <begin position="186"/>
        <end position="202"/>
    </location>
</feature>
<protein>
    <submittedName>
        <fullName evidence="6">Inner membrane protein YbhL</fullName>
    </submittedName>
</protein>
<dbReference type="AlphaFoldDB" id="A0A3B0TFJ3"/>
<dbReference type="EMBL" id="UOEM01000023">
    <property type="protein sequence ID" value="VAW10949.1"/>
    <property type="molecule type" value="Genomic_DNA"/>
</dbReference>
<organism evidence="6">
    <name type="scientific">hydrothermal vent metagenome</name>
    <dbReference type="NCBI Taxonomy" id="652676"/>
    <lineage>
        <taxon>unclassified sequences</taxon>
        <taxon>metagenomes</taxon>
        <taxon>ecological metagenomes</taxon>
    </lineage>
</organism>
<feature type="transmembrane region" description="Helical" evidence="5">
    <location>
        <begin position="161"/>
        <end position="180"/>
    </location>
</feature>
<feature type="transmembrane region" description="Helical" evidence="5">
    <location>
        <begin position="76"/>
        <end position="93"/>
    </location>
</feature>
<name>A0A3B0TFJ3_9ZZZZ</name>
<keyword evidence="3 5" id="KW-1133">Transmembrane helix</keyword>
<keyword evidence="4 5" id="KW-0472">Membrane</keyword>
<keyword evidence="2 5" id="KW-0812">Transmembrane</keyword>
<dbReference type="PANTHER" id="PTHR23291">
    <property type="entry name" value="BAX INHIBITOR-RELATED"/>
    <property type="match status" value="1"/>
</dbReference>
<dbReference type="Pfam" id="PF01027">
    <property type="entry name" value="Bax1-I"/>
    <property type="match status" value="1"/>
</dbReference>
<evidence type="ECO:0000256" key="2">
    <source>
        <dbReference type="ARBA" id="ARBA00022692"/>
    </source>
</evidence>
<dbReference type="InterPro" id="IPR006214">
    <property type="entry name" value="Bax_inhibitor_1-related"/>
</dbReference>